<dbReference type="InterPro" id="IPR027032">
    <property type="entry name" value="Twinkle-like"/>
</dbReference>
<dbReference type="Gene3D" id="3.40.1360.10">
    <property type="match status" value="1"/>
</dbReference>
<sequence length="369" mass="41569">MSASSLCLYRPLITALFFSRRRLISSSLSSSLPLVRVWSYSSSHSSNGPTPPPAIVEKMEEQTIGVAKVDTLKQKMELLGILCNDSCVPGRYTNLLCPKCNGGPSMERSLSVHIVQKGDLAMWRCFRTDCSWGDQVFIDGRAAHNEVKKIVQFSGQMTEESLRLEPPGEKITAYFSERMISDETLRRNAVMQRSGDKDIIAFTYKRNGLLVGCKFRSIEKRYWKVEGEIDKLSVEEAGFCNCVSVPDGAPGKSSNKLPPVEKDSRYQYLRSCKQHLDKVSRIILATDNDKPGQALARDIALRLGTHRCWQVSWPKKDESSYYKDANEVLRHMGPDALRKVIENAKPYQLCISDRVVSSDKHKPERIPAS</sequence>
<dbReference type="PANTHER" id="PTHR12873:SF6">
    <property type="entry name" value="TOPRIM DOMAIN-CONTAINING PROTEIN"/>
    <property type="match status" value="1"/>
</dbReference>
<dbReference type="SUPFAM" id="SSF56731">
    <property type="entry name" value="DNA primase core"/>
    <property type="match status" value="1"/>
</dbReference>
<dbReference type="GO" id="GO:0003697">
    <property type="term" value="F:single-stranded DNA binding"/>
    <property type="evidence" value="ECO:0007669"/>
    <property type="project" value="InterPro"/>
</dbReference>
<organism evidence="2 3">
    <name type="scientific">Prunus persica</name>
    <name type="common">Peach</name>
    <name type="synonym">Amygdalus persica</name>
    <dbReference type="NCBI Taxonomy" id="3760"/>
    <lineage>
        <taxon>Eukaryota</taxon>
        <taxon>Viridiplantae</taxon>
        <taxon>Streptophyta</taxon>
        <taxon>Embryophyta</taxon>
        <taxon>Tracheophyta</taxon>
        <taxon>Spermatophyta</taxon>
        <taxon>Magnoliopsida</taxon>
        <taxon>eudicotyledons</taxon>
        <taxon>Gunneridae</taxon>
        <taxon>Pentapetalae</taxon>
        <taxon>rosids</taxon>
        <taxon>fabids</taxon>
        <taxon>Rosales</taxon>
        <taxon>Rosaceae</taxon>
        <taxon>Amygdaloideae</taxon>
        <taxon>Amygdaleae</taxon>
        <taxon>Prunus</taxon>
    </lineage>
</organism>
<evidence type="ECO:0000313" key="2">
    <source>
        <dbReference type="EMBL" id="ONI11297.1"/>
    </source>
</evidence>
<name>A0A251PIB2_PRUPE</name>
<evidence type="ECO:0000259" key="1">
    <source>
        <dbReference type="SMART" id="SM00493"/>
    </source>
</evidence>
<dbReference type="Pfam" id="PF13662">
    <property type="entry name" value="Toprim_4"/>
    <property type="match status" value="1"/>
</dbReference>
<gene>
    <name evidence="2" type="ORF">PRUPE_4G099900</name>
</gene>
<dbReference type="GO" id="GO:0043139">
    <property type="term" value="F:5'-3' DNA helicase activity"/>
    <property type="evidence" value="ECO:0007669"/>
    <property type="project" value="InterPro"/>
</dbReference>
<dbReference type="Proteomes" id="UP000006882">
    <property type="component" value="Chromosome G4"/>
</dbReference>
<reference evidence="2 3" key="1">
    <citation type="journal article" date="2013" name="Nat. Genet.">
        <title>The high-quality draft genome of peach (Prunus persica) identifies unique patterns of genetic diversity, domestication and genome evolution.</title>
        <authorList>
            <consortium name="International Peach Genome Initiative"/>
            <person name="Verde I."/>
            <person name="Abbott A.G."/>
            <person name="Scalabrin S."/>
            <person name="Jung S."/>
            <person name="Shu S."/>
            <person name="Marroni F."/>
            <person name="Zhebentyayeva T."/>
            <person name="Dettori M.T."/>
            <person name="Grimwood J."/>
            <person name="Cattonaro F."/>
            <person name="Zuccolo A."/>
            <person name="Rossini L."/>
            <person name="Jenkins J."/>
            <person name="Vendramin E."/>
            <person name="Meisel L.A."/>
            <person name="Decroocq V."/>
            <person name="Sosinski B."/>
            <person name="Prochnik S."/>
            <person name="Mitros T."/>
            <person name="Policriti A."/>
            <person name="Cipriani G."/>
            <person name="Dondini L."/>
            <person name="Ficklin S."/>
            <person name="Goodstein D.M."/>
            <person name="Xuan P."/>
            <person name="Del Fabbro C."/>
            <person name="Aramini V."/>
            <person name="Copetti D."/>
            <person name="Gonzalez S."/>
            <person name="Horner D.S."/>
            <person name="Falchi R."/>
            <person name="Lucas S."/>
            <person name="Mica E."/>
            <person name="Maldonado J."/>
            <person name="Lazzari B."/>
            <person name="Bielenberg D."/>
            <person name="Pirona R."/>
            <person name="Miculan M."/>
            <person name="Barakat A."/>
            <person name="Testolin R."/>
            <person name="Stella A."/>
            <person name="Tartarini S."/>
            <person name="Tonutti P."/>
            <person name="Arus P."/>
            <person name="Orellana A."/>
            <person name="Wells C."/>
            <person name="Main D."/>
            <person name="Vizzotto G."/>
            <person name="Silva H."/>
            <person name="Salamini F."/>
            <person name="Schmutz J."/>
            <person name="Morgante M."/>
            <person name="Rokhsar D.S."/>
        </authorList>
    </citation>
    <scope>NUCLEOTIDE SEQUENCE [LARGE SCALE GENOMIC DNA]</scope>
    <source>
        <strain evidence="3">cv. Nemared</strain>
    </source>
</reference>
<dbReference type="AlphaFoldDB" id="A0A251PIB2"/>
<dbReference type="EMBL" id="CM007654">
    <property type="protein sequence ID" value="ONI11297.1"/>
    <property type="molecule type" value="Genomic_DNA"/>
</dbReference>
<dbReference type="CDD" id="cd01029">
    <property type="entry name" value="TOPRIM_primases"/>
    <property type="match status" value="1"/>
</dbReference>
<evidence type="ECO:0000313" key="3">
    <source>
        <dbReference type="Proteomes" id="UP000006882"/>
    </source>
</evidence>
<dbReference type="SMART" id="SM00493">
    <property type="entry name" value="TOPRIM"/>
    <property type="match status" value="1"/>
</dbReference>
<keyword evidence="3" id="KW-1185">Reference proteome</keyword>
<feature type="domain" description="Toprim" evidence="1">
    <location>
        <begin position="220"/>
        <end position="308"/>
    </location>
</feature>
<accession>A0A251PIB2</accession>
<dbReference type="Gramene" id="ONI11297">
    <property type="protein sequence ID" value="ONI11297"/>
    <property type="gene ID" value="PRUPE_4G099900"/>
</dbReference>
<dbReference type="InterPro" id="IPR006171">
    <property type="entry name" value="TOPRIM_dom"/>
</dbReference>
<proteinExistence type="predicted"/>
<protein>
    <recommendedName>
        <fullName evidence="1">Toprim domain-containing protein</fullName>
    </recommendedName>
</protein>
<dbReference type="PANTHER" id="PTHR12873">
    <property type="entry name" value="T7-LIKE MITOCHONDRIAL DNA HELICASE"/>
    <property type="match status" value="1"/>
</dbReference>
<dbReference type="InterPro" id="IPR034154">
    <property type="entry name" value="TOPRIM_DnaG/twinkle"/>
</dbReference>